<sequence>MTEFRGLVRNLMSDKWRMMNWIVIVDLIFLVVLDLLRIFTGNWDGVLIPEHSFEAFYCTIIIANLVGFVLVARSNERVFTSSNYRLIPTSDTKLYFSNILTTFAAFTYLQILEAIIGNIIYFVSGSSMYSSASMNGLSVLTFFQITLLLIFSTVLLWTAITLIHFLINWISSFLPFARQKFVSFILYIVITVVGLIVFNLTTGKFFEMIYSTSQGNASLQQLTNVIWLILGITFAWIALFTVINIYLLKRWTETIR</sequence>
<gene>
    <name evidence="2" type="ORF">FD31_GL002567</name>
</gene>
<feature type="transmembrane region" description="Helical" evidence="1">
    <location>
        <begin position="142"/>
        <end position="169"/>
    </location>
</feature>
<evidence type="ECO:0000313" key="2">
    <source>
        <dbReference type="EMBL" id="KRM17582.1"/>
    </source>
</evidence>
<proteinExistence type="predicted"/>
<keyword evidence="1" id="KW-1133">Transmembrane helix</keyword>
<evidence type="ECO:0000313" key="3">
    <source>
        <dbReference type="Proteomes" id="UP000051302"/>
    </source>
</evidence>
<protein>
    <submittedName>
        <fullName evidence="2">Uncharacterized protein</fullName>
    </submittedName>
</protein>
<reference evidence="2 3" key="1">
    <citation type="journal article" date="2015" name="Genome Announc.">
        <title>Expanding the biotechnology potential of lactobacilli through comparative genomics of 213 strains and associated genera.</title>
        <authorList>
            <person name="Sun Z."/>
            <person name="Harris H.M."/>
            <person name="McCann A."/>
            <person name="Guo C."/>
            <person name="Argimon S."/>
            <person name="Zhang W."/>
            <person name="Yang X."/>
            <person name="Jeffery I.B."/>
            <person name="Cooney J.C."/>
            <person name="Kagawa T.F."/>
            <person name="Liu W."/>
            <person name="Song Y."/>
            <person name="Salvetti E."/>
            <person name="Wrobel A."/>
            <person name="Rasinkangas P."/>
            <person name="Parkhill J."/>
            <person name="Rea M.C."/>
            <person name="O'Sullivan O."/>
            <person name="Ritari J."/>
            <person name="Douillard F.P."/>
            <person name="Paul Ross R."/>
            <person name="Yang R."/>
            <person name="Briner A.E."/>
            <person name="Felis G.E."/>
            <person name="de Vos W.M."/>
            <person name="Barrangou R."/>
            <person name="Klaenhammer T.R."/>
            <person name="Caufield P.W."/>
            <person name="Cui Y."/>
            <person name="Zhang H."/>
            <person name="O'Toole P.W."/>
        </authorList>
    </citation>
    <scope>NUCLEOTIDE SEQUENCE [LARGE SCALE GENOMIC DNA]</scope>
    <source>
        <strain evidence="2 3">DSM 16982</strain>
    </source>
</reference>
<dbReference type="PATRIC" id="fig|1423774.3.peg.2667"/>
<comment type="caution">
    <text evidence="2">The sequence shown here is derived from an EMBL/GenBank/DDBJ whole genome shotgun (WGS) entry which is preliminary data.</text>
</comment>
<feature type="transmembrane region" description="Helical" evidence="1">
    <location>
        <begin position="226"/>
        <end position="248"/>
    </location>
</feature>
<dbReference type="Proteomes" id="UP000051302">
    <property type="component" value="Unassembled WGS sequence"/>
</dbReference>
<dbReference type="STRING" id="1423774.FD31_GL002567"/>
<accession>A0A0R1WI60</accession>
<feature type="transmembrane region" description="Helical" evidence="1">
    <location>
        <begin position="94"/>
        <end position="122"/>
    </location>
</feature>
<dbReference type="RefSeq" id="WP_057891647.1">
    <property type="nucleotide sequence ID" value="NZ_AZFV01000008.1"/>
</dbReference>
<evidence type="ECO:0000256" key="1">
    <source>
        <dbReference type="SAM" id="Phobius"/>
    </source>
</evidence>
<keyword evidence="3" id="KW-1185">Reference proteome</keyword>
<dbReference type="AlphaFoldDB" id="A0A0R1WI60"/>
<organism evidence="2 3">
    <name type="scientific">Companilactobacillus nantensis DSM 16982</name>
    <dbReference type="NCBI Taxonomy" id="1423774"/>
    <lineage>
        <taxon>Bacteria</taxon>
        <taxon>Bacillati</taxon>
        <taxon>Bacillota</taxon>
        <taxon>Bacilli</taxon>
        <taxon>Lactobacillales</taxon>
        <taxon>Lactobacillaceae</taxon>
        <taxon>Companilactobacillus</taxon>
    </lineage>
</organism>
<feature type="transmembrane region" description="Helical" evidence="1">
    <location>
        <begin position="52"/>
        <end position="73"/>
    </location>
</feature>
<feature type="transmembrane region" description="Helical" evidence="1">
    <location>
        <begin position="181"/>
        <end position="206"/>
    </location>
</feature>
<keyword evidence="1" id="KW-0812">Transmembrane</keyword>
<feature type="transmembrane region" description="Helical" evidence="1">
    <location>
        <begin position="21"/>
        <end position="40"/>
    </location>
</feature>
<keyword evidence="1" id="KW-0472">Membrane</keyword>
<dbReference type="EMBL" id="AZFV01000008">
    <property type="protein sequence ID" value="KRM17582.1"/>
    <property type="molecule type" value="Genomic_DNA"/>
</dbReference>
<name>A0A0R1WI60_9LACO</name>